<evidence type="ECO:0000313" key="9">
    <source>
        <dbReference type="EMBL" id="MCS4036767.1"/>
    </source>
</evidence>
<dbReference type="Pfam" id="PF02576">
    <property type="entry name" value="RimP_N"/>
    <property type="match status" value="1"/>
</dbReference>
<dbReference type="SUPFAM" id="SSF75420">
    <property type="entry name" value="YhbC-like, N-terminal domain"/>
    <property type="match status" value="1"/>
</dbReference>
<dbReference type="CDD" id="cd01734">
    <property type="entry name" value="YlxS_C"/>
    <property type="match status" value="1"/>
</dbReference>
<keyword evidence="1 3" id="KW-0963">Cytoplasm</keyword>
<dbReference type="Gene3D" id="3.30.300.70">
    <property type="entry name" value="RimP-like superfamily, N-terminal"/>
    <property type="match status" value="1"/>
</dbReference>
<dbReference type="Pfam" id="PF17384">
    <property type="entry name" value="DUF150_C"/>
    <property type="match status" value="1"/>
</dbReference>
<dbReference type="InterPro" id="IPR036847">
    <property type="entry name" value="RimP_C_sf"/>
</dbReference>
<comment type="similarity">
    <text evidence="3">Belongs to the RimP family.</text>
</comment>
<comment type="function">
    <text evidence="3">Required for maturation of 30S ribosomal subunits.</text>
</comment>
<gene>
    <name evidence="3" type="primary">rimP</name>
    <name evidence="6" type="ORF">GGP71_000506</name>
    <name evidence="7" type="ORF">GGP82_002519</name>
    <name evidence="8" type="ORF">GGP83_003188</name>
    <name evidence="9" type="ORF">GGQ01_001832</name>
</gene>
<dbReference type="PANTHER" id="PTHR33867:SF1">
    <property type="entry name" value="RIBOSOME MATURATION FACTOR RIMP"/>
    <property type="match status" value="1"/>
</dbReference>
<sequence>MTTAFVNPTQQHLADRVSGLTEEVIVGTDYFLVDVEVRGHKGTRVVEVYIDSEEEVGHDDLALISKEIGFLLDVEDVVDGSYKLELSSPGIKRPLTMPAQYRKNVGRTLRVRFESDGDEEIVVGDLTDADDEEIELELPSAERLQLPYTTITQARIELPW</sequence>
<dbReference type="EMBL" id="JANUBF010000010">
    <property type="protein sequence ID" value="MCS4036767.1"/>
    <property type="molecule type" value="Genomic_DNA"/>
</dbReference>
<dbReference type="RefSeq" id="WP_118826748.1">
    <property type="nucleotide sequence ID" value="NZ_CALTRV010000007.1"/>
</dbReference>
<dbReference type="InterPro" id="IPR028989">
    <property type="entry name" value="RimP_N"/>
</dbReference>
<evidence type="ECO:0000313" key="8">
    <source>
        <dbReference type="EMBL" id="MCS3953213.1"/>
    </source>
</evidence>
<dbReference type="EMBL" id="JANTYZ010000007">
    <property type="protein sequence ID" value="MCS3865955.1"/>
    <property type="molecule type" value="Genomic_DNA"/>
</dbReference>
<dbReference type="Proteomes" id="UP001155034">
    <property type="component" value="Unassembled WGS sequence"/>
</dbReference>
<dbReference type="EMBL" id="JANUBB010000019">
    <property type="protein sequence ID" value="MCS3953213.1"/>
    <property type="molecule type" value="Genomic_DNA"/>
</dbReference>
<dbReference type="PANTHER" id="PTHR33867">
    <property type="entry name" value="RIBOSOME MATURATION FACTOR RIMP"/>
    <property type="match status" value="1"/>
</dbReference>
<protein>
    <recommendedName>
        <fullName evidence="3">Ribosome maturation factor RimP</fullName>
    </recommendedName>
</protein>
<dbReference type="InterPro" id="IPR035956">
    <property type="entry name" value="RimP_N_sf"/>
</dbReference>
<evidence type="ECO:0000259" key="4">
    <source>
        <dbReference type="Pfam" id="PF02576"/>
    </source>
</evidence>
<dbReference type="HAMAP" id="MF_01077">
    <property type="entry name" value="RimP"/>
    <property type="match status" value="1"/>
</dbReference>
<dbReference type="Proteomes" id="UP001155010">
    <property type="component" value="Unassembled WGS sequence"/>
</dbReference>
<dbReference type="Proteomes" id="UP001155040">
    <property type="component" value="Unassembled WGS sequence"/>
</dbReference>
<comment type="subcellular location">
    <subcellularLocation>
        <location evidence="3">Cytoplasm</location>
    </subcellularLocation>
</comment>
<name>A0A9X2TU70_9BACT</name>
<evidence type="ECO:0000256" key="1">
    <source>
        <dbReference type="ARBA" id="ARBA00022490"/>
    </source>
</evidence>
<feature type="domain" description="Ribosome maturation factor RimP N-terminal" evidence="4">
    <location>
        <begin position="22"/>
        <end position="92"/>
    </location>
</feature>
<evidence type="ECO:0000313" key="7">
    <source>
        <dbReference type="EMBL" id="MCS3865955.1"/>
    </source>
</evidence>
<dbReference type="InterPro" id="IPR003728">
    <property type="entry name" value="Ribosome_maturation_RimP"/>
</dbReference>
<evidence type="ECO:0000313" key="10">
    <source>
        <dbReference type="Proteomes" id="UP001155034"/>
    </source>
</evidence>
<evidence type="ECO:0000256" key="2">
    <source>
        <dbReference type="ARBA" id="ARBA00022517"/>
    </source>
</evidence>
<dbReference type="EMBL" id="JANUAU010000001">
    <property type="protein sequence ID" value="MCS3676610.1"/>
    <property type="molecule type" value="Genomic_DNA"/>
</dbReference>
<dbReference type="Proteomes" id="UP001155027">
    <property type="component" value="Unassembled WGS sequence"/>
</dbReference>
<evidence type="ECO:0000259" key="5">
    <source>
        <dbReference type="Pfam" id="PF17384"/>
    </source>
</evidence>
<evidence type="ECO:0000256" key="3">
    <source>
        <dbReference type="HAMAP-Rule" id="MF_01077"/>
    </source>
</evidence>
<dbReference type="SUPFAM" id="SSF74942">
    <property type="entry name" value="YhbC-like, C-terminal domain"/>
    <property type="match status" value="1"/>
</dbReference>
<organism evidence="7 10">
    <name type="scientific">Salinibacter ruber</name>
    <dbReference type="NCBI Taxonomy" id="146919"/>
    <lineage>
        <taxon>Bacteria</taxon>
        <taxon>Pseudomonadati</taxon>
        <taxon>Rhodothermota</taxon>
        <taxon>Rhodothermia</taxon>
        <taxon>Rhodothermales</taxon>
        <taxon>Salinibacteraceae</taxon>
        <taxon>Salinibacter</taxon>
    </lineage>
</organism>
<dbReference type="GO" id="GO:0005829">
    <property type="term" value="C:cytosol"/>
    <property type="evidence" value="ECO:0007669"/>
    <property type="project" value="TreeGrafter"/>
</dbReference>
<proteinExistence type="inferred from homology"/>
<dbReference type="AlphaFoldDB" id="A0A9X2TU70"/>
<feature type="domain" description="Ribosome maturation factor RimP C-terminal" evidence="5">
    <location>
        <begin position="95"/>
        <end position="158"/>
    </location>
</feature>
<comment type="caution">
    <text evidence="7">The sequence shown here is derived from an EMBL/GenBank/DDBJ whole genome shotgun (WGS) entry which is preliminary data.</text>
</comment>
<reference evidence="7" key="1">
    <citation type="submission" date="2022-08" db="EMBL/GenBank/DDBJ databases">
        <title>Genomic Encyclopedia of Type Strains, Phase V (KMG-V): Genome sequencing to study the core and pangenomes of soil and plant-associated prokaryotes.</title>
        <authorList>
            <person name="Whitman W."/>
        </authorList>
    </citation>
    <scope>NUCLEOTIDE SEQUENCE</scope>
    <source>
        <strain evidence="6">0</strain>
        <strain evidence="7">SP2016B</strain>
        <strain evidence="8">SP2017</strain>
        <strain evidence="9">SP3012</strain>
    </source>
</reference>
<dbReference type="InterPro" id="IPR028998">
    <property type="entry name" value="RimP_C"/>
</dbReference>
<evidence type="ECO:0000313" key="6">
    <source>
        <dbReference type="EMBL" id="MCS3676610.1"/>
    </source>
</evidence>
<dbReference type="GO" id="GO:0006412">
    <property type="term" value="P:translation"/>
    <property type="evidence" value="ECO:0007669"/>
    <property type="project" value="TreeGrafter"/>
</dbReference>
<accession>A0A9X2TU70</accession>
<keyword evidence="2 3" id="KW-0690">Ribosome biogenesis</keyword>
<dbReference type="GO" id="GO:0000028">
    <property type="term" value="P:ribosomal small subunit assembly"/>
    <property type="evidence" value="ECO:0007669"/>
    <property type="project" value="TreeGrafter"/>
</dbReference>